<dbReference type="Proteomes" id="UP001165395">
    <property type="component" value="Unassembled WGS sequence"/>
</dbReference>
<evidence type="ECO:0000256" key="1">
    <source>
        <dbReference type="SAM" id="MobiDB-lite"/>
    </source>
</evidence>
<evidence type="ECO:0000313" key="3">
    <source>
        <dbReference type="EMBL" id="MCB6184063.1"/>
    </source>
</evidence>
<comment type="caution">
    <text evidence="3">The sequence shown here is derived from an EMBL/GenBank/DDBJ whole genome shotgun (WGS) entry which is preliminary data.</text>
</comment>
<evidence type="ECO:0000259" key="2">
    <source>
        <dbReference type="Pfam" id="PF09791"/>
    </source>
</evidence>
<organism evidence="3 4">
    <name type="scientific">Leeia speluncae</name>
    <dbReference type="NCBI Taxonomy" id="2884804"/>
    <lineage>
        <taxon>Bacteria</taxon>
        <taxon>Pseudomonadati</taxon>
        <taxon>Pseudomonadota</taxon>
        <taxon>Betaproteobacteria</taxon>
        <taxon>Neisseriales</taxon>
        <taxon>Leeiaceae</taxon>
        <taxon>Leeia</taxon>
    </lineage>
</organism>
<proteinExistence type="predicted"/>
<dbReference type="EMBL" id="JAJBZT010000005">
    <property type="protein sequence ID" value="MCB6184063.1"/>
    <property type="molecule type" value="Genomic_DNA"/>
</dbReference>
<reference evidence="3" key="1">
    <citation type="submission" date="2021-10" db="EMBL/GenBank/DDBJ databases">
        <title>The complete genome sequence of Leeia sp. TBRC 13508.</title>
        <authorList>
            <person name="Charoenyingcharoen P."/>
            <person name="Yukphan P."/>
        </authorList>
    </citation>
    <scope>NUCLEOTIDE SEQUENCE</scope>
    <source>
        <strain evidence="3">TBRC 13508</strain>
    </source>
</reference>
<feature type="domain" description="Oxidoreductase-like" evidence="2">
    <location>
        <begin position="9"/>
        <end position="48"/>
    </location>
</feature>
<name>A0ABS8D7P3_9NEIS</name>
<dbReference type="InterPro" id="IPR019180">
    <property type="entry name" value="Oxidoreductase-like_N"/>
</dbReference>
<accession>A0ABS8D7P3</accession>
<gene>
    <name evidence="3" type="ORF">LIN78_10950</name>
</gene>
<dbReference type="RefSeq" id="WP_227180841.1">
    <property type="nucleotide sequence ID" value="NZ_JAJBZT010000005.1"/>
</dbReference>
<dbReference type="Pfam" id="PF09791">
    <property type="entry name" value="Oxidored-like"/>
    <property type="match status" value="1"/>
</dbReference>
<keyword evidence="4" id="KW-1185">Reference proteome</keyword>
<sequence length="59" mass="6664">MNPLDNLPPEAPEPPAEGECCDSGCEDCVLDRYQAALRQYREELAMWQALQEEDNPPNT</sequence>
<protein>
    <submittedName>
        <fullName evidence="3">Oxidoreductase-like domain-containing protein</fullName>
    </submittedName>
</protein>
<feature type="region of interest" description="Disordered" evidence="1">
    <location>
        <begin position="1"/>
        <end position="20"/>
    </location>
</feature>
<evidence type="ECO:0000313" key="4">
    <source>
        <dbReference type="Proteomes" id="UP001165395"/>
    </source>
</evidence>